<evidence type="ECO:0000313" key="2">
    <source>
        <dbReference type="Proteomes" id="UP000724584"/>
    </source>
</evidence>
<dbReference type="EMBL" id="JAGIZQ010000003">
    <property type="protein sequence ID" value="KAH6636114.1"/>
    <property type="molecule type" value="Genomic_DNA"/>
</dbReference>
<gene>
    <name evidence="1" type="ORF">F5144DRAFT_166348</name>
</gene>
<keyword evidence="2" id="KW-1185">Reference proteome</keyword>
<evidence type="ECO:0000313" key="1">
    <source>
        <dbReference type="EMBL" id="KAH6636114.1"/>
    </source>
</evidence>
<comment type="caution">
    <text evidence="1">The sequence shown here is derived from an EMBL/GenBank/DDBJ whole genome shotgun (WGS) entry which is preliminary data.</text>
</comment>
<dbReference type="Proteomes" id="UP000724584">
    <property type="component" value="Unassembled WGS sequence"/>
</dbReference>
<protein>
    <submittedName>
        <fullName evidence="1">Uncharacterized protein</fullName>
    </submittedName>
</protein>
<accession>A0ACB7PBH0</accession>
<sequence>MRAYVARRNPSTPVAGMRNGCLLQTPPCRATDMTACRREAHAHKAGVGHRGLSHTQTSSVCRCYDPAGELVRTTSDNDWQSRLSPTFGSKPTEGGGRQLGSVGNNTPPLPPSYKYHPSDLARLKRDYSLGQIGIGGFWRLCQAPSSLSWPSVCTWYLLRCYIDVRCRICHDLHRQSQPRNSLLGIIVPWSEVTVHGGSVNRRPPS</sequence>
<reference evidence="1 2" key="1">
    <citation type="journal article" date="2021" name="Nat. Commun.">
        <title>Genetic determinants of endophytism in the Arabidopsis root mycobiome.</title>
        <authorList>
            <person name="Mesny F."/>
            <person name="Miyauchi S."/>
            <person name="Thiergart T."/>
            <person name="Pickel B."/>
            <person name="Atanasova L."/>
            <person name="Karlsson M."/>
            <person name="Huettel B."/>
            <person name="Barry K.W."/>
            <person name="Haridas S."/>
            <person name="Chen C."/>
            <person name="Bauer D."/>
            <person name="Andreopoulos W."/>
            <person name="Pangilinan J."/>
            <person name="LaButti K."/>
            <person name="Riley R."/>
            <person name="Lipzen A."/>
            <person name="Clum A."/>
            <person name="Drula E."/>
            <person name="Henrissat B."/>
            <person name="Kohler A."/>
            <person name="Grigoriev I.V."/>
            <person name="Martin F.M."/>
            <person name="Hacquard S."/>
        </authorList>
    </citation>
    <scope>NUCLEOTIDE SEQUENCE [LARGE SCALE GENOMIC DNA]</scope>
    <source>
        <strain evidence="1 2">MPI-SDFR-AT-0079</strain>
    </source>
</reference>
<name>A0ACB7PBH0_9PEZI</name>
<organism evidence="1 2">
    <name type="scientific">Chaetomium tenue</name>
    <dbReference type="NCBI Taxonomy" id="1854479"/>
    <lineage>
        <taxon>Eukaryota</taxon>
        <taxon>Fungi</taxon>
        <taxon>Dikarya</taxon>
        <taxon>Ascomycota</taxon>
        <taxon>Pezizomycotina</taxon>
        <taxon>Sordariomycetes</taxon>
        <taxon>Sordariomycetidae</taxon>
        <taxon>Sordariales</taxon>
        <taxon>Chaetomiaceae</taxon>
        <taxon>Chaetomium</taxon>
    </lineage>
</organism>
<proteinExistence type="predicted"/>